<dbReference type="HOGENOM" id="CLU_2498184_0_0_1"/>
<name>A0A0C9XQL8_9AGAR</name>
<dbReference type="EMBL" id="KN838635">
    <property type="protein sequence ID" value="KIJ99961.1"/>
    <property type="molecule type" value="Genomic_DNA"/>
</dbReference>
<sequence length="86" mass="9349">MSPPEFPFLLIAFNALPRTVSTSGDPAHSEARDKDTCKGRPYFIVVGSLANESPNNECDGVGSSHQSSREPHDFARFFVSYGARCA</sequence>
<organism evidence="1 2">
    <name type="scientific">Laccaria amethystina LaAM-08-1</name>
    <dbReference type="NCBI Taxonomy" id="1095629"/>
    <lineage>
        <taxon>Eukaryota</taxon>
        <taxon>Fungi</taxon>
        <taxon>Dikarya</taxon>
        <taxon>Basidiomycota</taxon>
        <taxon>Agaricomycotina</taxon>
        <taxon>Agaricomycetes</taxon>
        <taxon>Agaricomycetidae</taxon>
        <taxon>Agaricales</taxon>
        <taxon>Agaricineae</taxon>
        <taxon>Hydnangiaceae</taxon>
        <taxon>Laccaria</taxon>
    </lineage>
</organism>
<keyword evidence="2" id="KW-1185">Reference proteome</keyword>
<proteinExistence type="predicted"/>
<reference evidence="1 2" key="1">
    <citation type="submission" date="2014-04" db="EMBL/GenBank/DDBJ databases">
        <authorList>
            <consortium name="DOE Joint Genome Institute"/>
            <person name="Kuo A."/>
            <person name="Kohler A."/>
            <person name="Nagy L.G."/>
            <person name="Floudas D."/>
            <person name="Copeland A."/>
            <person name="Barry K.W."/>
            <person name="Cichocki N."/>
            <person name="Veneault-Fourrey C."/>
            <person name="LaButti K."/>
            <person name="Lindquist E.A."/>
            <person name="Lipzen A."/>
            <person name="Lundell T."/>
            <person name="Morin E."/>
            <person name="Murat C."/>
            <person name="Sun H."/>
            <person name="Tunlid A."/>
            <person name="Henrissat B."/>
            <person name="Grigoriev I.V."/>
            <person name="Hibbett D.S."/>
            <person name="Martin F."/>
            <person name="Nordberg H.P."/>
            <person name="Cantor M.N."/>
            <person name="Hua S.X."/>
        </authorList>
    </citation>
    <scope>NUCLEOTIDE SEQUENCE [LARGE SCALE GENOMIC DNA]</scope>
    <source>
        <strain evidence="1 2">LaAM-08-1</strain>
    </source>
</reference>
<accession>A0A0C9XQL8</accession>
<dbReference type="Proteomes" id="UP000054477">
    <property type="component" value="Unassembled WGS sequence"/>
</dbReference>
<gene>
    <name evidence="1" type="ORF">K443DRAFT_679553</name>
</gene>
<evidence type="ECO:0000313" key="2">
    <source>
        <dbReference type="Proteomes" id="UP000054477"/>
    </source>
</evidence>
<evidence type="ECO:0000313" key="1">
    <source>
        <dbReference type="EMBL" id="KIJ99961.1"/>
    </source>
</evidence>
<reference evidence="2" key="2">
    <citation type="submission" date="2015-01" db="EMBL/GenBank/DDBJ databases">
        <title>Evolutionary Origins and Diversification of the Mycorrhizal Mutualists.</title>
        <authorList>
            <consortium name="DOE Joint Genome Institute"/>
            <consortium name="Mycorrhizal Genomics Consortium"/>
            <person name="Kohler A."/>
            <person name="Kuo A."/>
            <person name="Nagy L.G."/>
            <person name="Floudas D."/>
            <person name="Copeland A."/>
            <person name="Barry K.W."/>
            <person name="Cichocki N."/>
            <person name="Veneault-Fourrey C."/>
            <person name="LaButti K."/>
            <person name="Lindquist E.A."/>
            <person name="Lipzen A."/>
            <person name="Lundell T."/>
            <person name="Morin E."/>
            <person name="Murat C."/>
            <person name="Riley R."/>
            <person name="Ohm R."/>
            <person name="Sun H."/>
            <person name="Tunlid A."/>
            <person name="Henrissat B."/>
            <person name="Grigoriev I.V."/>
            <person name="Hibbett D.S."/>
            <person name="Martin F."/>
        </authorList>
    </citation>
    <scope>NUCLEOTIDE SEQUENCE [LARGE SCALE GENOMIC DNA]</scope>
    <source>
        <strain evidence="2">LaAM-08-1</strain>
    </source>
</reference>
<dbReference type="AlphaFoldDB" id="A0A0C9XQL8"/>
<protein>
    <submittedName>
        <fullName evidence="1">Uncharacterized protein</fullName>
    </submittedName>
</protein>